<keyword evidence="4" id="KW-0808">Transferase</keyword>
<dbReference type="InterPro" id="IPR050519">
    <property type="entry name" value="Glycosyltransf_28_UgtP"/>
</dbReference>
<protein>
    <submittedName>
        <fullName evidence="7">Glycosyltransferase</fullName>
    </submittedName>
</protein>
<evidence type="ECO:0000256" key="4">
    <source>
        <dbReference type="ARBA" id="ARBA00022679"/>
    </source>
</evidence>
<evidence type="ECO:0000313" key="7">
    <source>
        <dbReference type="EMBL" id="MDP5272599.1"/>
    </source>
</evidence>
<comment type="similarity">
    <text evidence="2">Belongs to the glycosyltransferase 28 family.</text>
</comment>
<dbReference type="PANTHER" id="PTHR43025:SF3">
    <property type="entry name" value="MONOGALACTOSYLDIACYLGLYCEROL SYNTHASE 1, CHLOROPLASTIC"/>
    <property type="match status" value="1"/>
</dbReference>
<evidence type="ECO:0000313" key="8">
    <source>
        <dbReference type="Proteomes" id="UP001231941"/>
    </source>
</evidence>
<evidence type="ECO:0000259" key="5">
    <source>
        <dbReference type="Pfam" id="PF04101"/>
    </source>
</evidence>
<keyword evidence="3" id="KW-0328">Glycosyltransferase</keyword>
<dbReference type="SUPFAM" id="SSF53756">
    <property type="entry name" value="UDP-Glycosyltransferase/glycogen phosphorylase"/>
    <property type="match status" value="1"/>
</dbReference>
<proteinExistence type="inferred from homology"/>
<feature type="domain" description="Glycosyl transferase family 28 C-terminal" evidence="5">
    <location>
        <begin position="203"/>
        <end position="351"/>
    </location>
</feature>
<dbReference type="Gene3D" id="3.40.50.2000">
    <property type="entry name" value="Glycogen Phosphorylase B"/>
    <property type="match status" value="2"/>
</dbReference>
<dbReference type="Pfam" id="PF04101">
    <property type="entry name" value="Glyco_tran_28_C"/>
    <property type="match status" value="1"/>
</dbReference>
<comment type="subcellular location">
    <subcellularLocation>
        <location evidence="1">Membrane</location>
    </subcellularLocation>
</comment>
<keyword evidence="8" id="KW-1185">Reference proteome</keyword>
<dbReference type="Pfam" id="PF06925">
    <property type="entry name" value="MGDG_synth"/>
    <property type="match status" value="1"/>
</dbReference>
<reference evidence="7 8" key="1">
    <citation type="submission" date="2023-08" db="EMBL/GenBank/DDBJ databases">
        <authorList>
            <person name="Park J.-S."/>
        </authorList>
    </citation>
    <scope>NUCLEOTIDE SEQUENCE [LARGE SCALE GENOMIC DNA]</scope>
    <source>
        <strain evidence="7 8">2205SS18-9</strain>
    </source>
</reference>
<dbReference type="RefSeq" id="WP_305989913.1">
    <property type="nucleotide sequence ID" value="NZ_JAVAMP010000001.1"/>
</dbReference>
<evidence type="ECO:0000256" key="3">
    <source>
        <dbReference type="ARBA" id="ARBA00022676"/>
    </source>
</evidence>
<feature type="domain" description="Diacylglycerol glucosyltransferase N-terminal" evidence="6">
    <location>
        <begin position="15"/>
        <end position="179"/>
    </location>
</feature>
<dbReference type="EMBL" id="JAVAMP010000001">
    <property type="protein sequence ID" value="MDP5272599.1"/>
    <property type="molecule type" value="Genomic_DNA"/>
</dbReference>
<dbReference type="Proteomes" id="UP001231941">
    <property type="component" value="Unassembled WGS sequence"/>
</dbReference>
<comment type="caution">
    <text evidence="7">The sequence shown here is derived from an EMBL/GenBank/DDBJ whole genome shotgun (WGS) entry which is preliminary data.</text>
</comment>
<sequence length="369" mass="41975">MKNVLILSEGFGAGHTQTANAIAKGLKQSNSNIQTHVLELGSSLHPFLAPVILKLYKQTVFSHPKLYGKLYQTQNKRVTKRAAQLALHKIFYTEAYELIQKYNPEKIICTHPFPTMVISRLKRLGLDIPLITVITDYNLHQAWLTKECDTYFISNSEMKDKMIQNGIPASKIVVSGIPVDPDFMTSYSKQTIRKNFNLEKMPTVLVMGGGWGVLNYEDLLNELLFWKEKIQIIICLGNNEKALNELSSNSLFQHPNIKLQGFTKNINQLMEVSDLLITKPGGVTSTEAIAKQLPMLFFNPIPGQEEENCKFFVKNNLGMRINTFDQLNERLSQLITNKIKNSEFIASKYEYNANQCMDQINHCVQQKVV</sequence>
<organism evidence="7 8">
    <name type="scientific">Chengkuizengella axinellae</name>
    <dbReference type="NCBI Taxonomy" id="3064388"/>
    <lineage>
        <taxon>Bacteria</taxon>
        <taxon>Bacillati</taxon>
        <taxon>Bacillota</taxon>
        <taxon>Bacilli</taxon>
        <taxon>Bacillales</taxon>
        <taxon>Paenibacillaceae</taxon>
        <taxon>Chengkuizengella</taxon>
    </lineage>
</organism>
<evidence type="ECO:0000259" key="6">
    <source>
        <dbReference type="Pfam" id="PF06925"/>
    </source>
</evidence>
<dbReference type="InterPro" id="IPR007235">
    <property type="entry name" value="Glyco_trans_28_C"/>
</dbReference>
<dbReference type="PANTHER" id="PTHR43025">
    <property type="entry name" value="MONOGALACTOSYLDIACYLGLYCEROL SYNTHASE"/>
    <property type="match status" value="1"/>
</dbReference>
<evidence type="ECO:0000256" key="2">
    <source>
        <dbReference type="ARBA" id="ARBA00006962"/>
    </source>
</evidence>
<evidence type="ECO:0000256" key="1">
    <source>
        <dbReference type="ARBA" id="ARBA00004370"/>
    </source>
</evidence>
<accession>A0ABT9ITB9</accession>
<gene>
    <name evidence="7" type="ORF">Q5Y73_00610</name>
</gene>
<name>A0ABT9ITB9_9BACL</name>
<dbReference type="InterPro" id="IPR009695">
    <property type="entry name" value="Diacylglyc_glucosyltr_N"/>
</dbReference>